<protein>
    <submittedName>
        <fullName evidence="1">PAX-interacting protein 1</fullName>
    </submittedName>
</protein>
<sequence>MGGGSSLVRHLDEWEAERGVPSYIVYPPRRNPQQISAKKSLGVWRLQFRRRSWHGRKRLQRLYADWNHPPSSREEVEDSCSWLISKSGSSLFISVELLDIVKLLLRELLSGSKSDHKLKCWIGDECQSTVPFDDTIELRSPSVETQLENLDGDTEVLDIPDCIEDMATQMADDYEDEVVLDSDDETVHKTETESKISIRNMFDGNKRSETKCESQDGEKDGALLTSECETAKLNYNESQEAGELSQANALGFLDHYLSFNNMNLSEEVSLTKTGRQKSPTVLCTKGVQSLARRATRGTSFGMSGTFEWDDDQIDDGEGNLLNNSKDLLLNGEVPEPRSVTRKLNVQRQRNLGIQCKEKLQGEMMGAEFSNSSLISHNSKEVGAVAQVSEMKFVKEIDVQLDAETSGRQLDPAPIGRDVPDIFDIGFDTQMAAEAMEALFYAPPPNSSIDYAHQDTENSIEDSSKGSFSTRVCSNSGVTARKMKQTNRPSKKLSGKISSSFQKNTKNQKELDPELPEAKKVKRGKSLAENHFNSGNPTNAKKHSCGSSFKLIELGKEDKALESDTIKEVDKKNSSISVKHDSPGERPLQGKCMNFSPITHSTRRQSSICVLKETEDPINSPGQSMSGAMEVGVLEKRRKNGQNADMFQVLKVGGKRCKVGLHVSEEATNIKVNQQAQKEIDVDPGDIHLKLDVWSYPRGKRKNRNVPCPSKGVTATCLPPTLVEGEKGNEYSIGSHKKAQGNSEINCFSLDVIKKPRSSVHARQKQTLQVKKCDESFLRQSSYERSSADVVNCSSVVMVKKMTSIDPDRVKAGNAKASLPKYPSPVNFTEKGDENCKQFCNKSLSRFPLMKELISLGIPGPLPESASKYLRRRRDMASVRVLFSQNLDDDTIKQQKKILARLDSSIVSCCSDATHFIADRFVRTRNMLEAIALGKPVVTHLWLDSCGQASCFIDEKNYILRDAKKEKETGFSMPVSLVHARQHPLLKEILQDCMFKLKHLSADSDRRVFITPNTKPSKDLVTSMVEAAQGRIVDIIQKPEMKNETIPDDLLILSCEQDYAVCMPFLHKGAAIYSLELLLNGIITQKLEFERSAWQKNHSTFYRSCFILIDRNIGRKPYDFICLYA</sequence>
<proteinExistence type="predicted"/>
<accession>A0ACC0HNE9</accession>
<gene>
    <name evidence="1" type="ORF">LOK49_LG05G00964</name>
</gene>
<evidence type="ECO:0000313" key="2">
    <source>
        <dbReference type="Proteomes" id="UP001060215"/>
    </source>
</evidence>
<keyword evidence="2" id="KW-1185">Reference proteome</keyword>
<organism evidence="1 2">
    <name type="scientific">Camellia lanceoleosa</name>
    <dbReference type="NCBI Taxonomy" id="1840588"/>
    <lineage>
        <taxon>Eukaryota</taxon>
        <taxon>Viridiplantae</taxon>
        <taxon>Streptophyta</taxon>
        <taxon>Embryophyta</taxon>
        <taxon>Tracheophyta</taxon>
        <taxon>Spermatophyta</taxon>
        <taxon>Magnoliopsida</taxon>
        <taxon>eudicotyledons</taxon>
        <taxon>Gunneridae</taxon>
        <taxon>Pentapetalae</taxon>
        <taxon>asterids</taxon>
        <taxon>Ericales</taxon>
        <taxon>Theaceae</taxon>
        <taxon>Camellia</taxon>
    </lineage>
</organism>
<comment type="caution">
    <text evidence="1">The sequence shown here is derived from an EMBL/GenBank/DDBJ whole genome shotgun (WGS) entry which is preliminary data.</text>
</comment>
<evidence type="ECO:0000313" key="1">
    <source>
        <dbReference type="EMBL" id="KAI8014554.1"/>
    </source>
</evidence>
<dbReference type="EMBL" id="CM045761">
    <property type="protein sequence ID" value="KAI8014554.1"/>
    <property type="molecule type" value="Genomic_DNA"/>
</dbReference>
<dbReference type="Proteomes" id="UP001060215">
    <property type="component" value="Chromosome 4"/>
</dbReference>
<name>A0ACC0HNE9_9ERIC</name>
<reference evidence="1 2" key="1">
    <citation type="journal article" date="2022" name="Plant J.">
        <title>Chromosome-level genome of Camellia lanceoleosa provides a valuable resource for understanding genome evolution and self-incompatibility.</title>
        <authorList>
            <person name="Gong W."/>
            <person name="Xiao S."/>
            <person name="Wang L."/>
            <person name="Liao Z."/>
            <person name="Chang Y."/>
            <person name="Mo W."/>
            <person name="Hu G."/>
            <person name="Li W."/>
            <person name="Zhao G."/>
            <person name="Zhu H."/>
            <person name="Hu X."/>
            <person name="Ji K."/>
            <person name="Xiang X."/>
            <person name="Song Q."/>
            <person name="Yuan D."/>
            <person name="Jin S."/>
            <person name="Zhang L."/>
        </authorList>
    </citation>
    <scope>NUCLEOTIDE SEQUENCE [LARGE SCALE GENOMIC DNA]</scope>
    <source>
        <strain evidence="1">SQ_2022a</strain>
    </source>
</reference>